<evidence type="ECO:0000313" key="3">
    <source>
        <dbReference type="Proteomes" id="UP000001191"/>
    </source>
</evidence>
<dbReference type="Proteomes" id="UP000001191">
    <property type="component" value="Chromosome"/>
</dbReference>
<reference evidence="2 3" key="2">
    <citation type="journal article" date="2013" name="Plant Physiol.">
        <title>A Nostoc punctiforme Sugar Transporter Necessary to Establish a Cyanobacterium-Plant Symbiosis.</title>
        <authorList>
            <person name="Ekman M."/>
            <person name="Picossi S."/>
            <person name="Campbell E.L."/>
            <person name="Meeks J.C."/>
            <person name="Flores E."/>
        </authorList>
    </citation>
    <scope>NUCLEOTIDE SEQUENCE [LARGE SCALE GENOMIC DNA]</scope>
    <source>
        <strain evidence="3">ATCC 29133 / PCC 73102</strain>
    </source>
</reference>
<dbReference type="PANTHER" id="PTHR24567:SF26">
    <property type="entry name" value="REGULATORY PROTEIN YEIL"/>
    <property type="match status" value="1"/>
</dbReference>
<dbReference type="PhylomeDB" id="B2IYT7"/>
<reference evidence="3" key="1">
    <citation type="submission" date="2008-04" db="EMBL/GenBank/DDBJ databases">
        <title>Complete sequence of chromosome of Nostoc punctiforme ATCC 29133.</title>
        <authorList>
            <consortium name="US DOE Joint Genome Institute"/>
            <person name="Copeland A."/>
            <person name="Lucas S."/>
            <person name="Lapidus A."/>
            <person name="Glavina del Rio T."/>
            <person name="Dalin E."/>
            <person name="Tice H."/>
            <person name="Pitluck S."/>
            <person name="Chain P."/>
            <person name="Malfatti S."/>
            <person name="Shin M."/>
            <person name="Vergez L."/>
            <person name="Schmutz J."/>
            <person name="Larimer F."/>
            <person name="Land M."/>
            <person name="Hauser L."/>
            <person name="Kyrpides N."/>
            <person name="Kim E."/>
            <person name="Meeks J.C."/>
            <person name="Elhai J."/>
            <person name="Campbell E.L."/>
            <person name="Thiel T."/>
            <person name="Longmire J."/>
            <person name="Potts M."/>
            <person name="Atlas R."/>
        </authorList>
    </citation>
    <scope>NUCLEOTIDE SEQUENCE [LARGE SCALE GENOMIC DNA]</scope>
    <source>
        <strain evidence="3">ATCC 29133 / PCC 73102</strain>
    </source>
</reference>
<feature type="domain" description="Cyclic nucleotide-binding" evidence="1">
    <location>
        <begin position="168"/>
        <end position="282"/>
    </location>
</feature>
<dbReference type="InterPro" id="IPR050397">
    <property type="entry name" value="Env_Response_Regulators"/>
</dbReference>
<dbReference type="InterPro" id="IPR000595">
    <property type="entry name" value="cNMP-bd_dom"/>
</dbReference>
<dbReference type="PANTHER" id="PTHR24567">
    <property type="entry name" value="CRP FAMILY TRANSCRIPTIONAL REGULATORY PROTEIN"/>
    <property type="match status" value="1"/>
</dbReference>
<evidence type="ECO:0000259" key="1">
    <source>
        <dbReference type="PROSITE" id="PS50042"/>
    </source>
</evidence>
<protein>
    <submittedName>
        <fullName evidence="2">Cyclic nucleotide-binding protein</fullName>
    </submittedName>
</protein>
<dbReference type="InterPro" id="IPR023892">
    <property type="entry name" value="cNMP-bd"/>
</dbReference>
<dbReference type="InterPro" id="IPR014710">
    <property type="entry name" value="RmlC-like_jellyroll"/>
</dbReference>
<dbReference type="RefSeq" id="WP_012409649.1">
    <property type="nucleotide sequence ID" value="NC_010628.1"/>
</dbReference>
<dbReference type="InterPro" id="IPR018490">
    <property type="entry name" value="cNMP-bd_dom_sf"/>
</dbReference>
<dbReference type="NCBIfam" id="TIGR03896">
    <property type="entry name" value="cyc_nuc_ocin"/>
    <property type="match status" value="1"/>
</dbReference>
<dbReference type="PROSITE" id="PS50042">
    <property type="entry name" value="CNMP_BINDING_3"/>
    <property type="match status" value="2"/>
</dbReference>
<dbReference type="Gene3D" id="2.60.120.10">
    <property type="entry name" value="Jelly Rolls"/>
    <property type="match status" value="2"/>
</dbReference>
<dbReference type="EMBL" id="CP001037">
    <property type="protein sequence ID" value="ACC81670.1"/>
    <property type="molecule type" value="Genomic_DNA"/>
</dbReference>
<dbReference type="SUPFAM" id="SSF51206">
    <property type="entry name" value="cAMP-binding domain-like"/>
    <property type="match status" value="2"/>
</dbReference>
<proteinExistence type="predicted"/>
<dbReference type="Pfam" id="PF00027">
    <property type="entry name" value="cNMP_binding"/>
    <property type="match status" value="2"/>
</dbReference>
<sequence length="363" mass="40277">MREVLLQELSNSDIDWMLTTSHKREIADGTVLAQAGKTGDTFHILLEGTLIATVSQTRHNPLARAFATIEGDGIAGLEVARFSSGEVVGENSLIGVPSTTNIQALEKSLLMSIPLDQLAAKLKQDAGFSARFYRAIAILYSDRLQNLISRLGRSKLVQMQPIRDVLFIFGKLHDSDLDWFTANGKLKRIAPQEILLRQGGPVDALYVLLQGQMAVSISSNQDNPLTRIFATLEGNKASEQEIAKLYKGEIMGEATFIDGRLPYADIKAVEDSLVLAIARSELLAKLQQDVGFAARFYRAIATLLSDRFQGLLNRMGYRRHTYSPGQTLSEKVKYEDELDSDILEQMSLAAVRFDWMLENLKAI</sequence>
<evidence type="ECO:0000313" key="2">
    <source>
        <dbReference type="EMBL" id="ACC81670.1"/>
    </source>
</evidence>
<dbReference type="HOGENOM" id="CLU_757953_0_0_3"/>
<feature type="domain" description="Cyclic nucleotide-binding" evidence="1">
    <location>
        <begin position="5"/>
        <end position="94"/>
    </location>
</feature>
<organism evidence="2 3">
    <name type="scientific">Nostoc punctiforme (strain ATCC 29133 / PCC 73102)</name>
    <dbReference type="NCBI Taxonomy" id="63737"/>
    <lineage>
        <taxon>Bacteria</taxon>
        <taxon>Bacillati</taxon>
        <taxon>Cyanobacteriota</taxon>
        <taxon>Cyanophyceae</taxon>
        <taxon>Nostocales</taxon>
        <taxon>Nostocaceae</taxon>
        <taxon>Nostoc</taxon>
    </lineage>
</organism>
<dbReference type="GO" id="GO:0005829">
    <property type="term" value="C:cytosol"/>
    <property type="evidence" value="ECO:0007669"/>
    <property type="project" value="TreeGrafter"/>
</dbReference>
<dbReference type="EnsemblBacteria" id="ACC81670">
    <property type="protein sequence ID" value="ACC81670"/>
    <property type="gene ID" value="Npun_F3217"/>
</dbReference>
<dbReference type="GO" id="GO:0003700">
    <property type="term" value="F:DNA-binding transcription factor activity"/>
    <property type="evidence" value="ECO:0007669"/>
    <property type="project" value="TreeGrafter"/>
</dbReference>
<accession>B2IYT7</accession>
<dbReference type="SMART" id="SM00100">
    <property type="entry name" value="cNMP"/>
    <property type="match status" value="2"/>
</dbReference>
<dbReference type="STRING" id="63737.Npun_F3217"/>
<dbReference type="OrthoDB" id="951557at2"/>
<name>B2IYT7_NOSP7</name>
<dbReference type="eggNOG" id="COG0664">
    <property type="taxonomic scope" value="Bacteria"/>
</dbReference>
<dbReference type="AlphaFoldDB" id="B2IYT7"/>
<keyword evidence="3" id="KW-1185">Reference proteome</keyword>
<dbReference type="KEGG" id="npu:Npun_F3217"/>
<gene>
    <name evidence="2" type="ordered locus">Npun_F3217</name>
</gene>
<dbReference type="CDD" id="cd00038">
    <property type="entry name" value="CAP_ED"/>
    <property type="match status" value="2"/>
</dbReference>